<proteinExistence type="predicted"/>
<protein>
    <recommendedName>
        <fullName evidence="2">Amidohydrolase 3 domain-containing protein</fullName>
    </recommendedName>
</protein>
<name>A0A9P6CQ67_9AGAR</name>
<gene>
    <name evidence="3" type="ORF">BDN70DRAFT_884495</name>
</gene>
<dbReference type="GO" id="GO:0016810">
    <property type="term" value="F:hydrolase activity, acting on carbon-nitrogen (but not peptide) bonds"/>
    <property type="evidence" value="ECO:0007669"/>
    <property type="project" value="InterPro"/>
</dbReference>
<feature type="region of interest" description="Disordered" evidence="1">
    <location>
        <begin position="1"/>
        <end position="25"/>
    </location>
</feature>
<dbReference type="Gene3D" id="3.10.310.70">
    <property type="match status" value="1"/>
</dbReference>
<dbReference type="PANTHER" id="PTHR22642">
    <property type="entry name" value="IMIDAZOLONEPROPIONASE"/>
    <property type="match status" value="1"/>
</dbReference>
<evidence type="ECO:0000259" key="2">
    <source>
        <dbReference type="Pfam" id="PF07969"/>
    </source>
</evidence>
<dbReference type="InterPro" id="IPR013108">
    <property type="entry name" value="Amidohydro_3"/>
</dbReference>
<dbReference type="Proteomes" id="UP000807469">
    <property type="component" value="Unassembled WGS sequence"/>
</dbReference>
<evidence type="ECO:0000313" key="3">
    <source>
        <dbReference type="EMBL" id="KAF9474742.1"/>
    </source>
</evidence>
<dbReference type="EMBL" id="MU155364">
    <property type="protein sequence ID" value="KAF9474742.1"/>
    <property type="molecule type" value="Genomic_DNA"/>
</dbReference>
<dbReference type="InterPro" id="IPR032466">
    <property type="entry name" value="Metal_Hydrolase"/>
</dbReference>
<dbReference type="Gene3D" id="2.30.40.10">
    <property type="entry name" value="Urease, subunit C, domain 1"/>
    <property type="match status" value="1"/>
</dbReference>
<dbReference type="Gene3D" id="3.20.20.140">
    <property type="entry name" value="Metal-dependent hydrolases"/>
    <property type="match status" value="1"/>
</dbReference>
<dbReference type="SUPFAM" id="SSF51338">
    <property type="entry name" value="Composite domain of metallo-dependent hydrolases"/>
    <property type="match status" value="1"/>
</dbReference>
<sequence>MSTDKKNANGQAPKHALQSQPPPPRPSRRWYWKLLATAICLSFVAYHVTTQPEHVSPQTYALCSKEGQRIYTVDENNTSVECIVVHGARIADSGDLKYVLERAENTTGLSSIPVRYAPKGSIVLPGLSDSHCHILEYGASRQIPLSEGKTMKETVTFVREYIKANPDIEGDKSRFIEGWGWDHASWDVEEMPSSEDLEADSAIAGRPVILQSRDGHAIWVSKRTLEHNAPYPDTVEGGVIMRDEVGNPTGVFVDSAQDLITRPVLSTEDLERRFRRTVQDAHAVGLVSLHDAGLKPESLAFFKRQSEKGPLPLRIYGMTYFDEYGSYWGDSVSPFAGAADERLSARSVKIFADGALRTGGAALWEPYSDNPSTNGVMRISAEVLNKVIPRFLKDGWQVNVHAIGDRANAIVLDAFEHALKGVNVSALRPRLEHAQILTKSDMVRLGKLGVIASIQPTHVISDMWYAQDRLGPERVKELYAFRGILDSGARITLGSDFPVDEINPLKGFYAAITRVSTDGTSPHGPNGWFPDQRLTRLEALRGMTIDPAYASFTEQSLGSLIPGKRADYVILSQDIMSVALDKIMDTKVLATALDGHVVYGRL</sequence>
<accession>A0A9P6CQ67</accession>
<evidence type="ECO:0000313" key="4">
    <source>
        <dbReference type="Proteomes" id="UP000807469"/>
    </source>
</evidence>
<keyword evidence="4" id="KW-1185">Reference proteome</keyword>
<organism evidence="3 4">
    <name type="scientific">Pholiota conissans</name>
    <dbReference type="NCBI Taxonomy" id="109636"/>
    <lineage>
        <taxon>Eukaryota</taxon>
        <taxon>Fungi</taxon>
        <taxon>Dikarya</taxon>
        <taxon>Basidiomycota</taxon>
        <taxon>Agaricomycotina</taxon>
        <taxon>Agaricomycetes</taxon>
        <taxon>Agaricomycetidae</taxon>
        <taxon>Agaricales</taxon>
        <taxon>Agaricineae</taxon>
        <taxon>Strophariaceae</taxon>
        <taxon>Pholiota</taxon>
    </lineage>
</organism>
<dbReference type="SUPFAM" id="SSF51556">
    <property type="entry name" value="Metallo-dependent hydrolases"/>
    <property type="match status" value="1"/>
</dbReference>
<feature type="domain" description="Amidohydrolase 3" evidence="2">
    <location>
        <begin position="119"/>
        <end position="599"/>
    </location>
</feature>
<dbReference type="InterPro" id="IPR011059">
    <property type="entry name" value="Metal-dep_hydrolase_composite"/>
</dbReference>
<dbReference type="Pfam" id="PF07969">
    <property type="entry name" value="Amidohydro_3"/>
    <property type="match status" value="1"/>
</dbReference>
<dbReference type="CDD" id="cd01300">
    <property type="entry name" value="YtcJ_like"/>
    <property type="match status" value="1"/>
</dbReference>
<dbReference type="OrthoDB" id="3501663at2759"/>
<dbReference type="AlphaFoldDB" id="A0A9P6CQ67"/>
<dbReference type="PANTHER" id="PTHR22642:SF2">
    <property type="entry name" value="PROTEIN LONG AFTER FAR-RED 3"/>
    <property type="match status" value="1"/>
</dbReference>
<comment type="caution">
    <text evidence="3">The sequence shown here is derived from an EMBL/GenBank/DDBJ whole genome shotgun (WGS) entry which is preliminary data.</text>
</comment>
<dbReference type="InterPro" id="IPR033932">
    <property type="entry name" value="YtcJ-like"/>
</dbReference>
<evidence type="ECO:0000256" key="1">
    <source>
        <dbReference type="SAM" id="MobiDB-lite"/>
    </source>
</evidence>
<reference evidence="3" key="1">
    <citation type="submission" date="2020-11" db="EMBL/GenBank/DDBJ databases">
        <authorList>
            <consortium name="DOE Joint Genome Institute"/>
            <person name="Ahrendt S."/>
            <person name="Riley R."/>
            <person name="Andreopoulos W."/>
            <person name="Labutti K."/>
            <person name="Pangilinan J."/>
            <person name="Ruiz-Duenas F.J."/>
            <person name="Barrasa J.M."/>
            <person name="Sanchez-Garcia M."/>
            <person name="Camarero S."/>
            <person name="Miyauchi S."/>
            <person name="Serrano A."/>
            <person name="Linde D."/>
            <person name="Babiker R."/>
            <person name="Drula E."/>
            <person name="Ayuso-Fernandez I."/>
            <person name="Pacheco R."/>
            <person name="Padilla G."/>
            <person name="Ferreira P."/>
            <person name="Barriuso J."/>
            <person name="Kellner H."/>
            <person name="Castanera R."/>
            <person name="Alfaro M."/>
            <person name="Ramirez L."/>
            <person name="Pisabarro A.G."/>
            <person name="Kuo A."/>
            <person name="Tritt A."/>
            <person name="Lipzen A."/>
            <person name="He G."/>
            <person name="Yan M."/>
            <person name="Ng V."/>
            <person name="Cullen D."/>
            <person name="Martin F."/>
            <person name="Rosso M.-N."/>
            <person name="Henrissat B."/>
            <person name="Hibbett D."/>
            <person name="Martinez A.T."/>
            <person name="Grigoriev I.V."/>
        </authorList>
    </citation>
    <scope>NUCLEOTIDE SEQUENCE</scope>
    <source>
        <strain evidence="3">CIRM-BRFM 674</strain>
    </source>
</reference>